<dbReference type="EMBL" id="MT142953">
    <property type="protein sequence ID" value="QJA90990.1"/>
    <property type="molecule type" value="Genomic_DNA"/>
</dbReference>
<dbReference type="AlphaFoldDB" id="A0A6M3L8J8"/>
<name>A0A6M3L8J8_9ZZZZ</name>
<evidence type="ECO:0000313" key="2">
    <source>
        <dbReference type="EMBL" id="QJA90990.1"/>
    </source>
</evidence>
<accession>A0A6M3L8J8</accession>
<reference evidence="2" key="1">
    <citation type="submission" date="2020-03" db="EMBL/GenBank/DDBJ databases">
        <title>The deep terrestrial virosphere.</title>
        <authorList>
            <person name="Holmfeldt K."/>
            <person name="Nilsson E."/>
            <person name="Simone D."/>
            <person name="Lopez-Fernandez M."/>
            <person name="Wu X."/>
            <person name="de Brujin I."/>
            <person name="Lundin D."/>
            <person name="Andersson A."/>
            <person name="Bertilsson S."/>
            <person name="Dopson M."/>
        </authorList>
    </citation>
    <scope>NUCLEOTIDE SEQUENCE</scope>
    <source>
        <strain evidence="2">MM415B03501</strain>
    </source>
</reference>
<gene>
    <name evidence="2" type="ORF">MM415B03501_0008</name>
</gene>
<protein>
    <submittedName>
        <fullName evidence="2">Uncharacterized protein</fullName>
    </submittedName>
</protein>
<proteinExistence type="predicted"/>
<evidence type="ECO:0000256" key="1">
    <source>
        <dbReference type="SAM" id="MobiDB-lite"/>
    </source>
</evidence>
<sequence length="136" mass="15251">MKNTIRTTLMKAFKNVQGSTARSNDRNRPYDGQPHTDDGIRGKTLVEGLTMRDIRDCFIKGFLQASGDEELYNLVENDDWLTDDIYRVNLNNLDPIAVAQSMACEIEKMMGIYPNVPKLTAVNPGNADVFETYGGD</sequence>
<feature type="region of interest" description="Disordered" evidence="1">
    <location>
        <begin position="16"/>
        <end position="41"/>
    </location>
</feature>
<feature type="compositionally biased region" description="Basic and acidic residues" evidence="1">
    <location>
        <begin position="23"/>
        <end position="41"/>
    </location>
</feature>
<organism evidence="2">
    <name type="scientific">viral metagenome</name>
    <dbReference type="NCBI Taxonomy" id="1070528"/>
    <lineage>
        <taxon>unclassified sequences</taxon>
        <taxon>metagenomes</taxon>
        <taxon>organismal metagenomes</taxon>
    </lineage>
</organism>